<evidence type="ECO:0000256" key="1">
    <source>
        <dbReference type="ARBA" id="ARBA00022737"/>
    </source>
</evidence>
<accession>A0AAD7A5Y4</accession>
<name>A0AAD7A5Y4_9AGAR</name>
<feature type="non-terminal residue" evidence="3">
    <location>
        <position position="1"/>
    </location>
</feature>
<protein>
    <recommendedName>
        <fullName evidence="2">Nephrocystin 3-like N-terminal domain-containing protein</fullName>
    </recommendedName>
</protein>
<reference evidence="3" key="1">
    <citation type="submission" date="2023-03" db="EMBL/GenBank/DDBJ databases">
        <title>Massive genome expansion in bonnet fungi (Mycena s.s.) driven by repeated elements and novel gene families across ecological guilds.</title>
        <authorList>
            <consortium name="Lawrence Berkeley National Laboratory"/>
            <person name="Harder C.B."/>
            <person name="Miyauchi S."/>
            <person name="Viragh M."/>
            <person name="Kuo A."/>
            <person name="Thoen E."/>
            <person name="Andreopoulos B."/>
            <person name="Lu D."/>
            <person name="Skrede I."/>
            <person name="Drula E."/>
            <person name="Henrissat B."/>
            <person name="Morin E."/>
            <person name="Kohler A."/>
            <person name="Barry K."/>
            <person name="LaButti K."/>
            <person name="Morin E."/>
            <person name="Salamov A."/>
            <person name="Lipzen A."/>
            <person name="Mereny Z."/>
            <person name="Hegedus B."/>
            <person name="Baldrian P."/>
            <person name="Stursova M."/>
            <person name="Weitz H."/>
            <person name="Taylor A."/>
            <person name="Grigoriev I.V."/>
            <person name="Nagy L.G."/>
            <person name="Martin F."/>
            <person name="Kauserud H."/>
        </authorList>
    </citation>
    <scope>NUCLEOTIDE SEQUENCE</scope>
    <source>
        <strain evidence="3">CBHHK002</strain>
    </source>
</reference>
<dbReference type="Pfam" id="PF24883">
    <property type="entry name" value="NPHP3_N"/>
    <property type="match status" value="1"/>
</dbReference>
<dbReference type="AlphaFoldDB" id="A0AAD7A5Y4"/>
<organism evidence="3 4">
    <name type="scientific">Mycena albidolilacea</name>
    <dbReference type="NCBI Taxonomy" id="1033008"/>
    <lineage>
        <taxon>Eukaryota</taxon>
        <taxon>Fungi</taxon>
        <taxon>Dikarya</taxon>
        <taxon>Basidiomycota</taxon>
        <taxon>Agaricomycotina</taxon>
        <taxon>Agaricomycetes</taxon>
        <taxon>Agaricomycetidae</taxon>
        <taxon>Agaricales</taxon>
        <taxon>Marasmiineae</taxon>
        <taxon>Mycenaceae</taxon>
        <taxon>Mycena</taxon>
    </lineage>
</organism>
<proteinExistence type="predicted"/>
<gene>
    <name evidence="3" type="ORF">DFH08DRAFT_696556</name>
</gene>
<feature type="domain" description="Nephrocystin 3-like N-terminal" evidence="2">
    <location>
        <begin position="1"/>
        <end position="98"/>
    </location>
</feature>
<dbReference type="Proteomes" id="UP001218218">
    <property type="component" value="Unassembled WGS sequence"/>
</dbReference>
<keyword evidence="1" id="KW-0677">Repeat</keyword>
<evidence type="ECO:0000313" key="4">
    <source>
        <dbReference type="Proteomes" id="UP001218218"/>
    </source>
</evidence>
<comment type="caution">
    <text evidence="3">The sequence shown here is derived from an EMBL/GenBank/DDBJ whole genome shotgun (WGS) entry which is preliminary data.</text>
</comment>
<dbReference type="EMBL" id="JARIHO010000015">
    <property type="protein sequence ID" value="KAJ7349700.1"/>
    <property type="molecule type" value="Genomic_DNA"/>
</dbReference>
<evidence type="ECO:0000259" key="2">
    <source>
        <dbReference type="Pfam" id="PF24883"/>
    </source>
</evidence>
<evidence type="ECO:0000313" key="3">
    <source>
        <dbReference type="EMBL" id="KAJ7349700.1"/>
    </source>
</evidence>
<keyword evidence="4" id="KW-1185">Reference proteome</keyword>
<sequence>LAYQLALQVPELSKRKVNGHISRAIEKDSAIINWSCCNQLQQLIIEPCCNLTQPVSFVIDGLDECTGHDIQLLQEVVQSISGVVSRKHLPISFFVASRPES</sequence>
<dbReference type="InterPro" id="IPR056884">
    <property type="entry name" value="NPHP3-like_N"/>
</dbReference>